<dbReference type="STRING" id="1802525.A2975_04400"/>
<evidence type="ECO:0000256" key="1">
    <source>
        <dbReference type="SAM" id="Phobius"/>
    </source>
</evidence>
<keyword evidence="1" id="KW-1133">Transmembrane helix</keyword>
<gene>
    <name evidence="3" type="ORF">A2975_04400</name>
</gene>
<dbReference type="AlphaFoldDB" id="A0A1F8C1T4"/>
<dbReference type="PANTHER" id="PTHR43685">
    <property type="entry name" value="GLYCOSYLTRANSFERASE"/>
    <property type="match status" value="1"/>
</dbReference>
<organism evidence="3 4">
    <name type="scientific">Candidatus Woesebacteria bacterium RIFCSPLOWO2_01_FULL_44_14</name>
    <dbReference type="NCBI Taxonomy" id="1802525"/>
    <lineage>
        <taxon>Bacteria</taxon>
        <taxon>Candidatus Woeseibacteriota</taxon>
    </lineage>
</organism>
<dbReference type="InterPro" id="IPR050834">
    <property type="entry name" value="Glycosyltransf_2"/>
</dbReference>
<evidence type="ECO:0000313" key="4">
    <source>
        <dbReference type="Proteomes" id="UP000178429"/>
    </source>
</evidence>
<evidence type="ECO:0000259" key="2">
    <source>
        <dbReference type="Pfam" id="PF00535"/>
    </source>
</evidence>
<evidence type="ECO:0000313" key="3">
    <source>
        <dbReference type="EMBL" id="OGM70283.1"/>
    </source>
</evidence>
<dbReference type="Proteomes" id="UP000178429">
    <property type="component" value="Unassembled WGS sequence"/>
</dbReference>
<reference evidence="3 4" key="1">
    <citation type="journal article" date="2016" name="Nat. Commun.">
        <title>Thousands of microbial genomes shed light on interconnected biogeochemical processes in an aquifer system.</title>
        <authorList>
            <person name="Anantharaman K."/>
            <person name="Brown C.T."/>
            <person name="Hug L.A."/>
            <person name="Sharon I."/>
            <person name="Castelle C.J."/>
            <person name="Probst A.J."/>
            <person name="Thomas B.C."/>
            <person name="Singh A."/>
            <person name="Wilkins M.J."/>
            <person name="Karaoz U."/>
            <person name="Brodie E.L."/>
            <person name="Williams K.H."/>
            <person name="Hubbard S.S."/>
            <person name="Banfield J.F."/>
        </authorList>
    </citation>
    <scope>NUCLEOTIDE SEQUENCE [LARGE SCALE GENOMIC DNA]</scope>
</reference>
<accession>A0A1F8C1T4</accession>
<dbReference type="PANTHER" id="PTHR43685:SF2">
    <property type="entry name" value="GLYCOSYLTRANSFERASE 2-LIKE DOMAIN-CONTAINING PROTEIN"/>
    <property type="match status" value="1"/>
</dbReference>
<keyword evidence="1" id="KW-0472">Membrane</keyword>
<dbReference type="InterPro" id="IPR029044">
    <property type="entry name" value="Nucleotide-diphossugar_trans"/>
</dbReference>
<name>A0A1F8C1T4_9BACT</name>
<comment type="caution">
    <text evidence="3">The sequence shown here is derived from an EMBL/GenBank/DDBJ whole genome shotgun (WGS) entry which is preliminary data.</text>
</comment>
<dbReference type="Gene3D" id="3.90.550.10">
    <property type="entry name" value="Spore Coat Polysaccharide Biosynthesis Protein SpsA, Chain A"/>
    <property type="match status" value="1"/>
</dbReference>
<dbReference type="Pfam" id="PF00535">
    <property type="entry name" value="Glycos_transf_2"/>
    <property type="match status" value="1"/>
</dbReference>
<feature type="transmembrane region" description="Helical" evidence="1">
    <location>
        <begin position="247"/>
        <end position="266"/>
    </location>
</feature>
<keyword evidence="1" id="KW-0812">Transmembrane</keyword>
<dbReference type="SUPFAM" id="SSF53448">
    <property type="entry name" value="Nucleotide-diphospho-sugar transferases"/>
    <property type="match status" value="1"/>
</dbReference>
<dbReference type="EMBL" id="MGHL01000006">
    <property type="protein sequence ID" value="OGM70283.1"/>
    <property type="molecule type" value="Genomic_DNA"/>
</dbReference>
<feature type="domain" description="Glycosyltransferase 2-like" evidence="2">
    <location>
        <begin position="4"/>
        <end position="110"/>
    </location>
</feature>
<sequence>MNISVVIPVCNDLRLKACIDSIDEKVEVVISLNKPTKELKDLIKSILKVQKEKNKYKNIKFNICEIGYPSIAGAYNNGIKHASYENILLMDSDCIFEKGCIRKLHQNIKGHLLSKGKVVFSSNSLVTKVVARAREFHTSDKVSAYSPPLLFKKKIINKIGGYYFHPSLCWLEDSEFDKRVQNAQLEIAYDKSAKVIHPSLSPARDLKSAIWYGVGKRIGVELGIHDKPTGLIGSIKKYIIMAPKSKGYLSGLYLFTWKMALFVGYYSQKFFKIRPVSMIMSQKEN</sequence>
<protein>
    <recommendedName>
        <fullName evidence="2">Glycosyltransferase 2-like domain-containing protein</fullName>
    </recommendedName>
</protein>
<proteinExistence type="predicted"/>
<dbReference type="InterPro" id="IPR001173">
    <property type="entry name" value="Glyco_trans_2-like"/>
</dbReference>